<evidence type="ECO:0000256" key="7">
    <source>
        <dbReference type="ARBA" id="ARBA00022989"/>
    </source>
</evidence>
<protein>
    <recommendedName>
        <fullName evidence="3">Dolichyl-diphosphooligosaccharide--protein glycosyltransferase subunit 4</fullName>
    </recommendedName>
</protein>
<evidence type="ECO:0000313" key="11">
    <source>
        <dbReference type="EMBL" id="OJD10908.1"/>
    </source>
</evidence>
<dbReference type="PANTHER" id="PTHR48164:SF1">
    <property type="entry name" value="DOLICHYL-DIPHOSPHOOLIGOSACCHARIDE--PROTEIN GLYCOSYLTRANSFERASE SUBUNIT 4"/>
    <property type="match status" value="1"/>
</dbReference>
<dbReference type="Pfam" id="PF10215">
    <property type="entry name" value="Ost4"/>
    <property type="match status" value="1"/>
</dbReference>
<feature type="compositionally biased region" description="Polar residues" evidence="9">
    <location>
        <begin position="52"/>
        <end position="68"/>
    </location>
</feature>
<organism evidence="11 12">
    <name type="scientific">Emergomyces pasteurianus Ep9510</name>
    <dbReference type="NCBI Taxonomy" id="1447872"/>
    <lineage>
        <taxon>Eukaryota</taxon>
        <taxon>Fungi</taxon>
        <taxon>Dikarya</taxon>
        <taxon>Ascomycota</taxon>
        <taxon>Pezizomycotina</taxon>
        <taxon>Eurotiomycetes</taxon>
        <taxon>Eurotiomycetidae</taxon>
        <taxon>Onygenales</taxon>
        <taxon>Ajellomycetaceae</taxon>
        <taxon>Emergomyces</taxon>
    </lineage>
</organism>
<dbReference type="InterPro" id="IPR018943">
    <property type="entry name" value="Oligosaccaryltransferase"/>
</dbReference>
<dbReference type="Proteomes" id="UP000182235">
    <property type="component" value="Unassembled WGS sequence"/>
</dbReference>
<keyword evidence="5" id="KW-0256">Endoplasmic reticulum</keyword>
<evidence type="ECO:0000256" key="2">
    <source>
        <dbReference type="ARBA" id="ARBA00007685"/>
    </source>
</evidence>
<dbReference type="GO" id="GO:0018279">
    <property type="term" value="P:protein N-linked glycosylation via asparagine"/>
    <property type="evidence" value="ECO:0007669"/>
    <property type="project" value="TreeGrafter"/>
</dbReference>
<evidence type="ECO:0000256" key="5">
    <source>
        <dbReference type="ARBA" id="ARBA00022824"/>
    </source>
</evidence>
<dbReference type="InterPro" id="IPR036330">
    <property type="entry name" value="Ost4p_sf"/>
</dbReference>
<evidence type="ECO:0000256" key="10">
    <source>
        <dbReference type="SAM" id="Phobius"/>
    </source>
</evidence>
<reference evidence="11 12" key="1">
    <citation type="submission" date="2015-07" db="EMBL/GenBank/DDBJ databases">
        <title>Emmonsia species relationships and genome sequence.</title>
        <authorList>
            <consortium name="The Broad Institute Genomics Platform"/>
            <person name="Cuomo C.A."/>
            <person name="Munoz J.F."/>
            <person name="Imamovic A."/>
            <person name="Priest M.E."/>
            <person name="Young S."/>
            <person name="Clay O.K."/>
            <person name="McEwen J.G."/>
        </authorList>
    </citation>
    <scope>NUCLEOTIDE SEQUENCE [LARGE SCALE GENOMIC DNA]</scope>
    <source>
        <strain evidence="11 12">UAMH 9510</strain>
    </source>
</reference>
<evidence type="ECO:0000256" key="4">
    <source>
        <dbReference type="ARBA" id="ARBA00022692"/>
    </source>
</evidence>
<comment type="caution">
    <text evidence="11">The sequence shown here is derived from an EMBL/GenBank/DDBJ whole genome shotgun (WGS) entry which is preliminary data.</text>
</comment>
<comment type="similarity">
    <text evidence="2">Belongs to the OST4 family.</text>
</comment>
<keyword evidence="7 10" id="KW-1133">Transmembrane helix</keyword>
<name>A0A1J9Q4R0_9EURO</name>
<dbReference type="VEuPathDB" id="FungiDB:AJ78_08204"/>
<feature type="compositionally biased region" description="Gly residues" evidence="9">
    <location>
        <begin position="72"/>
        <end position="81"/>
    </location>
</feature>
<accession>A0A1J9Q4R0</accession>
<gene>
    <name evidence="11" type="ORF">AJ78_08204</name>
</gene>
<dbReference type="OrthoDB" id="2124077at2759"/>
<comment type="subcellular location">
    <subcellularLocation>
        <location evidence="1">Endoplasmic reticulum membrane</location>
        <topology evidence="1">Single-pass type III membrane protein</topology>
    </subcellularLocation>
</comment>
<keyword evidence="6" id="KW-0735">Signal-anchor</keyword>
<evidence type="ECO:0000313" key="12">
    <source>
        <dbReference type="Proteomes" id="UP000182235"/>
    </source>
</evidence>
<dbReference type="EMBL" id="LGRN01000660">
    <property type="protein sequence ID" value="OJD10908.1"/>
    <property type="molecule type" value="Genomic_DNA"/>
</dbReference>
<evidence type="ECO:0000256" key="9">
    <source>
        <dbReference type="SAM" id="MobiDB-lite"/>
    </source>
</evidence>
<dbReference type="InterPro" id="IPR051307">
    <property type="entry name" value="OST4"/>
</dbReference>
<evidence type="ECO:0000256" key="8">
    <source>
        <dbReference type="ARBA" id="ARBA00023136"/>
    </source>
</evidence>
<feature type="transmembrane region" description="Helical" evidence="10">
    <location>
        <begin position="7"/>
        <end position="28"/>
    </location>
</feature>
<sequence>MISDDQLYQLAIFLGSCSMLLIVLYHYLEVNAEDSSSAVSMSSANSPSVQSRTSPGSSKHSGSPTSIRQDAVGGGLSGRKG</sequence>
<evidence type="ECO:0000256" key="3">
    <source>
        <dbReference type="ARBA" id="ARBA00017662"/>
    </source>
</evidence>
<keyword evidence="12" id="KW-1185">Reference proteome</keyword>
<keyword evidence="8 10" id="KW-0472">Membrane</keyword>
<feature type="region of interest" description="Disordered" evidence="9">
    <location>
        <begin position="39"/>
        <end position="81"/>
    </location>
</feature>
<keyword evidence="4 10" id="KW-0812">Transmembrane</keyword>
<proteinExistence type="inferred from homology"/>
<dbReference type="AlphaFoldDB" id="A0A1J9Q4R0"/>
<dbReference type="GO" id="GO:0008250">
    <property type="term" value="C:oligosaccharyltransferase complex"/>
    <property type="evidence" value="ECO:0007669"/>
    <property type="project" value="TreeGrafter"/>
</dbReference>
<dbReference type="PANTHER" id="PTHR48164">
    <property type="entry name" value="DOLICHYL-DIPHOSPHOOLIGOSACCHARIDE--PROTEIN GLYCOSYLTRANSFERASE SUBUNIT 4"/>
    <property type="match status" value="1"/>
</dbReference>
<dbReference type="SUPFAM" id="SSF103464">
    <property type="entry name" value="Oligosaccharyltransferase subunit ost4p"/>
    <property type="match status" value="1"/>
</dbReference>
<feature type="compositionally biased region" description="Low complexity" evidence="9">
    <location>
        <begin position="39"/>
        <end position="51"/>
    </location>
</feature>
<evidence type="ECO:0000256" key="1">
    <source>
        <dbReference type="ARBA" id="ARBA00004643"/>
    </source>
</evidence>
<evidence type="ECO:0000256" key="6">
    <source>
        <dbReference type="ARBA" id="ARBA00022968"/>
    </source>
</evidence>